<proteinExistence type="predicted"/>
<feature type="region of interest" description="Disordered" evidence="1">
    <location>
        <begin position="87"/>
        <end position="139"/>
    </location>
</feature>
<feature type="compositionally biased region" description="Basic and acidic residues" evidence="1">
    <location>
        <begin position="345"/>
        <end position="354"/>
    </location>
</feature>
<gene>
    <name evidence="3" type="ORF">LARSCL_LOCUS2267</name>
</gene>
<keyword evidence="4" id="KW-1185">Reference proteome</keyword>
<dbReference type="AlphaFoldDB" id="A0AAV1Z146"/>
<keyword evidence="2" id="KW-0812">Transmembrane</keyword>
<evidence type="ECO:0000256" key="1">
    <source>
        <dbReference type="SAM" id="MobiDB-lite"/>
    </source>
</evidence>
<keyword evidence="2" id="KW-1133">Transmembrane helix</keyword>
<evidence type="ECO:0000313" key="4">
    <source>
        <dbReference type="Proteomes" id="UP001497382"/>
    </source>
</evidence>
<feature type="region of interest" description="Disordered" evidence="1">
    <location>
        <begin position="767"/>
        <end position="826"/>
    </location>
</feature>
<feature type="compositionally biased region" description="Basic residues" evidence="1">
    <location>
        <begin position="790"/>
        <end position="801"/>
    </location>
</feature>
<sequence length="826" mass="92285">LEPEFLDSSPNKNNFIIIGFSIGILGLIYVGAILIYLKVRKSRREAARQGLAPSHSSIEVADEERSPTTQLRTAYINNLVQEAEFTTKSSLKGSSSHTHSSSEQHDLSSLENNYRQLDNSSTSFDGKHTKSTSSTEEDIISPPSQDFFIRIRGMISAAKNRLNSFRYKPTLLVIPEDDYFYQDFKERDIEGSSNRKSSFRKFSVKTNSNTTPAIAKRKIEKIESIHGSNLGAAMLEAKLAPPLPPPRNGKAKSKKRAPSPPNGDKEFCRESPSPVSLKDLGGSLDRKRKKFSSAGENYSKFDLFRLDLYEKINRISKNEVNCVLEMKSPKKIKDDDLDVLGSRESSSEDPRNSKESCCSTLEYPSGHQDAKISRRQLLYKLQETEVMDDSEEEKSEKRERAKSNRRKSKGDRSTDEEGNMSSRPDSRTDDGAYSSRSGTAMSNSSARTTSSQPSTMKEKLKAEEATLLEADKDYLSDGSETSEASLSGDSLNSSFRKPVKPTPSVKSKNSLRSSEDISVISGSSVITSSTAMKDRDNYERDEEDDDDMDDEMDEVTTQDDDSRLSTDLDVEMYSLDESEHPSLEEYLQLSSQVAKKLSERTVPAFSTESPKEKNVISQFMKEFKTTIGRLKDDNKPMSARTASSPGADNWTLKKEEKKTKVARKVSIFKRNPLKGRKNEEPLVTEESDKTYFDNTNVSETDDAESSRSSTSSVSGRKGQKRYKNKTPEIVPPATKDRDRVGEKTIISITNSENGVDSRVCAPVIKVSVPRGKAVTPPLPPPKPHLDQLKFKNKSSFKKKHHSQPDSNQCKPPFSATEDEVTDDNET</sequence>
<comment type="caution">
    <text evidence="3">The sequence shown here is derived from an EMBL/GenBank/DDBJ whole genome shotgun (WGS) entry which is preliminary data.</text>
</comment>
<feature type="compositionally biased region" description="Polar residues" evidence="1">
    <location>
        <begin position="478"/>
        <end position="495"/>
    </location>
</feature>
<feature type="non-terminal residue" evidence="3">
    <location>
        <position position="1"/>
    </location>
</feature>
<organism evidence="3 4">
    <name type="scientific">Larinioides sclopetarius</name>
    <dbReference type="NCBI Taxonomy" id="280406"/>
    <lineage>
        <taxon>Eukaryota</taxon>
        <taxon>Metazoa</taxon>
        <taxon>Ecdysozoa</taxon>
        <taxon>Arthropoda</taxon>
        <taxon>Chelicerata</taxon>
        <taxon>Arachnida</taxon>
        <taxon>Araneae</taxon>
        <taxon>Araneomorphae</taxon>
        <taxon>Entelegynae</taxon>
        <taxon>Araneoidea</taxon>
        <taxon>Araneidae</taxon>
        <taxon>Larinioides</taxon>
    </lineage>
</organism>
<evidence type="ECO:0000313" key="3">
    <source>
        <dbReference type="EMBL" id="CAL1264982.1"/>
    </source>
</evidence>
<accession>A0AAV1Z146</accession>
<feature type="compositionally biased region" description="Acidic residues" evidence="1">
    <location>
        <begin position="539"/>
        <end position="559"/>
    </location>
</feature>
<feature type="transmembrane region" description="Helical" evidence="2">
    <location>
        <begin position="15"/>
        <end position="37"/>
    </location>
</feature>
<feature type="non-terminal residue" evidence="3">
    <location>
        <position position="826"/>
    </location>
</feature>
<reference evidence="3 4" key="1">
    <citation type="submission" date="2024-04" db="EMBL/GenBank/DDBJ databases">
        <authorList>
            <person name="Rising A."/>
            <person name="Reimegard J."/>
            <person name="Sonavane S."/>
            <person name="Akerstrom W."/>
            <person name="Nylinder S."/>
            <person name="Hedman E."/>
            <person name="Kallberg Y."/>
        </authorList>
    </citation>
    <scope>NUCLEOTIDE SEQUENCE [LARGE SCALE GENOMIC DNA]</scope>
</reference>
<protein>
    <submittedName>
        <fullName evidence="3">Uncharacterized protein</fullName>
    </submittedName>
</protein>
<feature type="compositionally biased region" description="Basic residues" evidence="1">
    <location>
        <begin position="660"/>
        <end position="675"/>
    </location>
</feature>
<feature type="compositionally biased region" description="Polar residues" evidence="1">
    <location>
        <begin position="434"/>
        <end position="455"/>
    </location>
</feature>
<keyword evidence="2" id="KW-0472">Membrane</keyword>
<feature type="compositionally biased region" description="Acidic residues" evidence="1">
    <location>
        <begin position="816"/>
        <end position="826"/>
    </location>
</feature>
<feature type="region of interest" description="Disordered" evidence="1">
    <location>
        <begin position="335"/>
        <end position="566"/>
    </location>
</feature>
<dbReference type="Proteomes" id="UP001497382">
    <property type="component" value="Unassembled WGS sequence"/>
</dbReference>
<feature type="region of interest" description="Disordered" evidence="1">
    <location>
        <begin position="627"/>
        <end position="744"/>
    </location>
</feature>
<feature type="compositionally biased region" description="Basic and acidic residues" evidence="1">
    <location>
        <begin position="456"/>
        <end position="475"/>
    </location>
</feature>
<evidence type="ECO:0000256" key="2">
    <source>
        <dbReference type="SAM" id="Phobius"/>
    </source>
</evidence>
<name>A0AAV1Z146_9ARAC</name>
<dbReference type="EMBL" id="CAXIEN010000015">
    <property type="protein sequence ID" value="CAL1264982.1"/>
    <property type="molecule type" value="Genomic_DNA"/>
</dbReference>
<feature type="compositionally biased region" description="Polar residues" evidence="1">
    <location>
        <begin position="109"/>
        <end position="124"/>
    </location>
</feature>
<feature type="compositionally biased region" description="Basic and acidic residues" evidence="1">
    <location>
        <begin position="676"/>
        <end position="691"/>
    </location>
</feature>
<feature type="compositionally biased region" description="Low complexity" evidence="1">
    <location>
        <begin position="87"/>
        <end position="99"/>
    </location>
</feature>
<feature type="region of interest" description="Disordered" evidence="1">
    <location>
        <begin position="239"/>
        <end position="285"/>
    </location>
</feature>
<feature type="compositionally biased region" description="Low complexity" evidence="1">
    <location>
        <begin position="516"/>
        <end position="530"/>
    </location>
</feature>